<evidence type="ECO:0000313" key="2">
    <source>
        <dbReference type="EMBL" id="GAA4345889.1"/>
    </source>
</evidence>
<organism evidence="2 3">
    <name type="scientific">Hymenobacter saemangeumensis</name>
    <dbReference type="NCBI Taxonomy" id="1084522"/>
    <lineage>
        <taxon>Bacteria</taxon>
        <taxon>Pseudomonadati</taxon>
        <taxon>Bacteroidota</taxon>
        <taxon>Cytophagia</taxon>
        <taxon>Cytophagales</taxon>
        <taxon>Hymenobacteraceae</taxon>
        <taxon>Hymenobacter</taxon>
    </lineage>
</organism>
<name>A0ABP8HW47_9BACT</name>
<sequence>MKNLSTLALLTLLLAVTSLSASARIRRVNNSGVAAVANILYTDINSAHTAAVAGDTLQIEPSGASYGSFNCTKRLVILGPGYFLGTSQNAGLQANPATASFSDMYFSAGAANSVVAGLTIGTFYVQESNVTIQRCQITGYLYLNVSNLPISNINIRQNYIAQMANYYSAATNNLLITNNIITNFVTFPASFNGEFANNVVLSYVSMDNFNVRNNYFGSSFTPASNIHSYNVTAQAAASQPAFTASNNSQTGVSTSAAFALTPAAPGQFDAWYILKSGTNPLRNAGQNGTDIGAFGGNTPYKLSGLPAIPAIYQYTQSVNGNTLNVNMSTRSNN</sequence>
<protein>
    <recommendedName>
        <fullName evidence="4">Right-handed parallel beta-helix repeat-containing protein</fullName>
    </recommendedName>
</protein>
<dbReference type="RefSeq" id="WP_345232609.1">
    <property type="nucleotide sequence ID" value="NZ_BAABGZ010000001.1"/>
</dbReference>
<feature type="signal peptide" evidence="1">
    <location>
        <begin position="1"/>
        <end position="23"/>
    </location>
</feature>
<reference evidence="3" key="1">
    <citation type="journal article" date="2019" name="Int. J. Syst. Evol. Microbiol.">
        <title>The Global Catalogue of Microorganisms (GCM) 10K type strain sequencing project: providing services to taxonomists for standard genome sequencing and annotation.</title>
        <authorList>
            <consortium name="The Broad Institute Genomics Platform"/>
            <consortium name="The Broad Institute Genome Sequencing Center for Infectious Disease"/>
            <person name="Wu L."/>
            <person name="Ma J."/>
        </authorList>
    </citation>
    <scope>NUCLEOTIDE SEQUENCE [LARGE SCALE GENOMIC DNA]</scope>
    <source>
        <strain evidence="3">JCM 17923</strain>
    </source>
</reference>
<dbReference type="EMBL" id="BAABGZ010000001">
    <property type="protein sequence ID" value="GAA4345889.1"/>
    <property type="molecule type" value="Genomic_DNA"/>
</dbReference>
<evidence type="ECO:0008006" key="4">
    <source>
        <dbReference type="Google" id="ProtNLM"/>
    </source>
</evidence>
<feature type="chain" id="PRO_5045554616" description="Right-handed parallel beta-helix repeat-containing protein" evidence="1">
    <location>
        <begin position="24"/>
        <end position="333"/>
    </location>
</feature>
<dbReference type="InterPro" id="IPR011050">
    <property type="entry name" value="Pectin_lyase_fold/virulence"/>
</dbReference>
<dbReference type="Proteomes" id="UP001501153">
    <property type="component" value="Unassembled WGS sequence"/>
</dbReference>
<comment type="caution">
    <text evidence="2">The sequence shown here is derived from an EMBL/GenBank/DDBJ whole genome shotgun (WGS) entry which is preliminary data.</text>
</comment>
<proteinExistence type="predicted"/>
<dbReference type="SUPFAM" id="SSF51126">
    <property type="entry name" value="Pectin lyase-like"/>
    <property type="match status" value="1"/>
</dbReference>
<keyword evidence="3" id="KW-1185">Reference proteome</keyword>
<evidence type="ECO:0000313" key="3">
    <source>
        <dbReference type="Proteomes" id="UP001501153"/>
    </source>
</evidence>
<accession>A0ABP8HW47</accession>
<evidence type="ECO:0000256" key="1">
    <source>
        <dbReference type="SAM" id="SignalP"/>
    </source>
</evidence>
<keyword evidence="1" id="KW-0732">Signal</keyword>
<gene>
    <name evidence="2" type="ORF">GCM10023185_00010</name>
</gene>